<sequence length="333" mass="37838">MVFVDFQLEIIMKSVEFMQLITAVHELDHHQRKLLSAALNELSDESKVLELIEVCFDARSACPHCASVELYRHGLVSGLQRYYCKSCHKTFNALTGTPLARLREKPKWLNYLAAMTQSLTVRQSASDSGVHRNTSFRWRHRFLSWITQDRPSTLHGITEADETYLLESDKGKRNLERKARKRGGNATKRGISDEQVCVLVARDRSGQTLDFVTGKGPLTKPLLTTSLKPVLDVAALLVSDANPTYMAFCHAEGISHEVVNLSQGQRVNGAYHVQNVNAYHSRFKQWLEHFHGVATKYLPNYLGWRRSFEQHRQLAPETLLNAALGNFQYLTVT</sequence>
<dbReference type="SMART" id="SM01126">
    <property type="entry name" value="DDE_Tnp_IS1595"/>
    <property type="match status" value="1"/>
</dbReference>
<dbReference type="STRING" id="697282.Mettu_4153"/>
<keyword evidence="3" id="KW-1185">Reference proteome</keyword>
<feature type="domain" description="ISXO2-like transposase" evidence="1">
    <location>
        <begin position="153"/>
        <end position="307"/>
    </location>
</feature>
<dbReference type="NCBIfam" id="NF033547">
    <property type="entry name" value="transpos_IS1595"/>
    <property type="match status" value="1"/>
</dbReference>
<organism evidence="2 3">
    <name type="scientific">Methylobacter tundripaludum (strain ATCC BAA-1195 / DSM 17260 / SV96)</name>
    <dbReference type="NCBI Taxonomy" id="697282"/>
    <lineage>
        <taxon>Bacteria</taxon>
        <taxon>Pseudomonadati</taxon>
        <taxon>Pseudomonadota</taxon>
        <taxon>Gammaproteobacteria</taxon>
        <taxon>Methylococcales</taxon>
        <taxon>Methylococcaceae</taxon>
        <taxon>Methylobacter</taxon>
    </lineage>
</organism>
<accession>G3J1C8</accession>
<protein>
    <submittedName>
        <fullName evidence="2">Insertion element protein</fullName>
    </submittedName>
</protein>
<proteinExistence type="predicted"/>
<dbReference type="InterPro" id="IPR051354">
    <property type="entry name" value="Transposase_27_IS1"/>
</dbReference>
<evidence type="ECO:0000313" key="2">
    <source>
        <dbReference type="EMBL" id="EGW21000.1"/>
    </source>
</evidence>
<dbReference type="AlphaFoldDB" id="G3J1C8"/>
<dbReference type="Proteomes" id="UP000004664">
    <property type="component" value="Unassembled WGS sequence"/>
</dbReference>
<reference evidence="2 3" key="1">
    <citation type="submission" date="2011-06" db="EMBL/GenBank/DDBJ databases">
        <title>Genomic sequence of Methylobacter tundripaludum SV96.</title>
        <authorList>
            <consortium name="US DOE Joint Genome Institute"/>
            <person name="Lucas S."/>
            <person name="Han J."/>
            <person name="Lapidus A."/>
            <person name="Cheng J.-F."/>
            <person name="Goodwin L."/>
            <person name="Pitluck S."/>
            <person name="Held B."/>
            <person name="Detter J.C."/>
            <person name="Han C."/>
            <person name="Tapia R."/>
            <person name="Land M."/>
            <person name="Hauser L."/>
            <person name="Kyrpides N."/>
            <person name="Ivanova N."/>
            <person name="Ovchinnikova G."/>
            <person name="Pagani I."/>
            <person name="Klotz M.G."/>
            <person name="Dispirito A.A."/>
            <person name="Murrell J.C."/>
            <person name="Dunfield P."/>
            <person name="Kalyuzhnaya M.G."/>
            <person name="Svenning M."/>
            <person name="Trotsenko Y.A."/>
            <person name="Stein L.Y."/>
            <person name="Woyke T."/>
        </authorList>
    </citation>
    <scope>NUCLEOTIDE SEQUENCE [LARGE SCALE GENOMIC DNA]</scope>
    <source>
        <strain evidence="3">ATCC BAA-1195 / DSM 17260 / SV96</strain>
    </source>
</reference>
<evidence type="ECO:0000259" key="1">
    <source>
        <dbReference type="SMART" id="SM01126"/>
    </source>
</evidence>
<dbReference type="PANTHER" id="PTHR33293:SF2">
    <property type="entry name" value="TRANSPOSASE"/>
    <property type="match status" value="1"/>
</dbReference>
<dbReference type="InterPro" id="IPR024445">
    <property type="entry name" value="Tnp_ISXO2-like"/>
</dbReference>
<gene>
    <name evidence="2" type="ORF">Mettu_4153</name>
</gene>
<dbReference type="PANTHER" id="PTHR33293">
    <property type="entry name" value="INSERTION ELEMENT IS1 1 PROTEIN INSB-RELATED"/>
    <property type="match status" value="1"/>
</dbReference>
<dbReference type="eggNOG" id="COG3677">
    <property type="taxonomic scope" value="Bacteria"/>
</dbReference>
<dbReference type="Pfam" id="PF12762">
    <property type="entry name" value="DDE_Tnp_IS1595"/>
    <property type="match status" value="1"/>
</dbReference>
<evidence type="ECO:0000313" key="3">
    <source>
        <dbReference type="Proteomes" id="UP000004664"/>
    </source>
</evidence>
<dbReference type="EMBL" id="JH109153">
    <property type="protein sequence ID" value="EGW21000.1"/>
    <property type="molecule type" value="Genomic_DNA"/>
</dbReference>
<name>G3J1C8_METTV</name>
<dbReference type="HOGENOM" id="CLU_048546_0_1_6"/>